<dbReference type="Pfam" id="PF03389">
    <property type="entry name" value="MobA_MobL"/>
    <property type="match status" value="1"/>
</dbReference>
<evidence type="ECO:0000256" key="2">
    <source>
        <dbReference type="ARBA" id="ARBA00022971"/>
    </source>
</evidence>
<comment type="similarity">
    <text evidence="1">Belongs to the MobA/MobL family.</text>
</comment>
<dbReference type="InterPro" id="IPR054366">
    <property type="entry name" value="RepB/MobA-like_C"/>
</dbReference>
<dbReference type="Proteomes" id="UP000667802">
    <property type="component" value="Unassembled WGS sequence"/>
</dbReference>
<accession>A0AAP5MB70</accession>
<evidence type="ECO:0000259" key="6">
    <source>
        <dbReference type="Pfam" id="PF16793"/>
    </source>
</evidence>
<keyword evidence="9" id="KW-1185">Reference proteome</keyword>
<feature type="domain" description="RepB-like DNA primase" evidence="6">
    <location>
        <begin position="428"/>
        <end position="545"/>
    </location>
</feature>
<dbReference type="AlphaFoldDB" id="A0AAP5MB70"/>
<evidence type="ECO:0000256" key="3">
    <source>
        <dbReference type="SAM" id="Coils"/>
    </source>
</evidence>
<proteinExistence type="inferred from homology"/>
<feature type="compositionally biased region" description="Basic and acidic residues" evidence="4">
    <location>
        <begin position="938"/>
        <end position="964"/>
    </location>
</feature>
<evidence type="ECO:0000256" key="4">
    <source>
        <dbReference type="SAM" id="MobiDB-lite"/>
    </source>
</evidence>
<name>A0AAP5MB70_9CYAN</name>
<protein>
    <submittedName>
        <fullName evidence="8">MobA/MobL family protein</fullName>
    </submittedName>
</protein>
<evidence type="ECO:0000313" key="8">
    <source>
        <dbReference type="EMBL" id="MDR9898925.1"/>
    </source>
</evidence>
<dbReference type="Gene3D" id="3.30.1490.240">
    <property type="entry name" value="RepB DNA-primase, N-terminal domain"/>
    <property type="match status" value="1"/>
</dbReference>
<reference evidence="9" key="1">
    <citation type="journal article" date="2021" name="Science">
        <title>Hunting the eagle killer: A cyanobacterial neurotoxin causes vacuolar myelinopathy.</title>
        <authorList>
            <person name="Breinlinger S."/>
            <person name="Phillips T.J."/>
            <person name="Haram B.N."/>
            <person name="Mares J."/>
            <person name="Martinez Yerena J.A."/>
            <person name="Hrouzek P."/>
            <person name="Sobotka R."/>
            <person name="Henderson W.M."/>
            <person name="Schmieder P."/>
            <person name="Williams S.M."/>
            <person name="Lauderdale J.D."/>
            <person name="Wilde H.D."/>
            <person name="Gerrin W."/>
            <person name="Kust A."/>
            <person name="Washington J.W."/>
            <person name="Wagner C."/>
            <person name="Geier B."/>
            <person name="Liebeke M."/>
            <person name="Enke H."/>
            <person name="Niedermeyer T.H.J."/>
            <person name="Wilde S.B."/>
        </authorList>
    </citation>
    <scope>NUCLEOTIDE SEQUENCE [LARGE SCALE GENOMIC DNA]</scope>
    <source>
        <strain evidence="9">Thurmond2011</strain>
    </source>
</reference>
<gene>
    <name evidence="8" type="ORF">G7B40_030860</name>
</gene>
<dbReference type="NCBIfam" id="NF041496">
    <property type="entry name" value="MobQ"/>
    <property type="match status" value="1"/>
</dbReference>
<comment type="caution">
    <text evidence="8">The sequence shown here is derived from an EMBL/GenBank/DDBJ whole genome shotgun (WGS) entry which is preliminary data.</text>
</comment>
<feature type="domain" description="MobA/MobL protein" evidence="5">
    <location>
        <begin position="20"/>
        <end position="222"/>
    </location>
</feature>
<feature type="compositionally biased region" description="Basic and acidic residues" evidence="4">
    <location>
        <begin position="700"/>
        <end position="724"/>
    </location>
</feature>
<feature type="region of interest" description="Disordered" evidence="4">
    <location>
        <begin position="909"/>
        <end position="964"/>
    </location>
</feature>
<organism evidence="8 9">
    <name type="scientific">Aetokthonos hydrillicola Thurmond2011</name>
    <dbReference type="NCBI Taxonomy" id="2712845"/>
    <lineage>
        <taxon>Bacteria</taxon>
        <taxon>Bacillati</taxon>
        <taxon>Cyanobacteriota</taxon>
        <taxon>Cyanophyceae</taxon>
        <taxon>Nostocales</taxon>
        <taxon>Hapalosiphonaceae</taxon>
        <taxon>Aetokthonos</taxon>
    </lineage>
</organism>
<dbReference type="Gene3D" id="3.30.930.30">
    <property type="match status" value="1"/>
</dbReference>
<keyword evidence="3" id="KW-0175">Coiled coil</keyword>
<feature type="compositionally biased region" description="Basic and acidic residues" evidence="4">
    <location>
        <begin position="909"/>
        <end position="922"/>
    </location>
</feature>
<feature type="domain" description="RepB/MobA-like C-terminal" evidence="7">
    <location>
        <begin position="599"/>
        <end position="649"/>
    </location>
</feature>
<dbReference type="Gene3D" id="1.10.1240.50">
    <property type="match status" value="2"/>
</dbReference>
<dbReference type="EMBL" id="JAALHA020000021">
    <property type="protein sequence ID" value="MDR9898925.1"/>
    <property type="molecule type" value="Genomic_DNA"/>
</dbReference>
<evidence type="ECO:0000259" key="7">
    <source>
        <dbReference type="Pfam" id="PF22448"/>
    </source>
</evidence>
<feature type="region of interest" description="Disordered" evidence="4">
    <location>
        <begin position="665"/>
        <end position="762"/>
    </location>
</feature>
<feature type="region of interest" description="Disordered" evidence="4">
    <location>
        <begin position="309"/>
        <end position="331"/>
    </location>
</feature>
<dbReference type="Pfam" id="PF22448">
    <property type="entry name" value="RepB_primase_C"/>
    <property type="match status" value="1"/>
</dbReference>
<evidence type="ECO:0000313" key="9">
    <source>
        <dbReference type="Proteomes" id="UP000667802"/>
    </source>
</evidence>
<dbReference type="RefSeq" id="WP_208344510.1">
    <property type="nucleotide sequence ID" value="NZ_JAALHA020000021.1"/>
</dbReference>
<feature type="compositionally biased region" description="Basic and acidic residues" evidence="4">
    <location>
        <begin position="316"/>
        <end position="325"/>
    </location>
</feature>
<dbReference type="Pfam" id="PF16793">
    <property type="entry name" value="RepB_primase"/>
    <property type="match status" value="1"/>
</dbReference>
<evidence type="ECO:0000256" key="1">
    <source>
        <dbReference type="ARBA" id="ARBA00010873"/>
    </source>
</evidence>
<feature type="coiled-coil region" evidence="3">
    <location>
        <begin position="228"/>
        <end position="255"/>
    </location>
</feature>
<dbReference type="InterPro" id="IPR005053">
    <property type="entry name" value="MobA_MobL"/>
</dbReference>
<dbReference type="Gene3D" id="3.30.70.1790">
    <property type="entry name" value="RepB DNA-primase, N-terminal domain"/>
    <property type="match status" value="1"/>
</dbReference>
<dbReference type="InterPro" id="IPR039459">
    <property type="entry name" value="RepB-like_DNA_primase_dom"/>
</dbReference>
<evidence type="ECO:0000259" key="5">
    <source>
        <dbReference type="Pfam" id="PF03389"/>
    </source>
</evidence>
<sequence length="964" mass="109523">MEQGYYRLEAKVISRSKGHSATAAAAYRAAEVIRDDYTGQLHDFSQKTGVYFSEIHAPEGSPEWVRNRKLLWNAVEGIEWTDNRKKATARLARDITICFPAVMTDEHKLEAARSFMKDFTRLGMVADISYHDFTGKNKHNPHAHVLVTLRELDGDRFGKKNRDWNKNELLEEWRSRWCHHQNIVLEKYGYDIRVDHRSYKAQGIEKVPTLHEGREVAALRKKGKETSKSKRNDEIKQLNQELEAAKEHLRRQQIKEAWRSKERAERIAERERLAEELALENKANTHSGEVGDLARIAQQAIAPTIAHNIVSPSPSREMEERKRPEPQPPKTRQYYTWHVIKQQLDAMGGDGKFEIGIYDRQLKLNEETGELQEPKHPMQTRTFTKETILRYDPQTGKTPILSWLRHQNTQGKDVFIRLAPTIGGKSQGLIFVDDIDGIKVEELKAKGLEFAVLMESSPKNFQGFVRVSNEPIDRDTASQLGKMLAEAVGGDRGSAGFNHYGRLSGLTNRKHEHLGIYSGKHGFPYVKLVEASGKSMRNGVQWVEKAKERAAIALQKEQEAAKLVAGLDQKPATEAQKARALQLFEQLSEKARTKYSGRDPSSVDWVALKQMAKQGVGSDALRYALEYGSPDLEKRKPGHVTDYVNRTVANIFKNKEVIEAIARRQERAAAKSQPSTKQEADPRQLISEADQRHTIGQWQEYKERERSKLAATHDKSARQSERGDTPSSDKSQDKNTRKTSFRRNSRPRDSYKLNAEQITKTEPANNNTNIVIEAVGELDAQTVAAIIEQAQNSPKSAEQIRKAEWALGQDTSKWRSQAKAEYLRELGRMISAHGKEAALNPRTDAQIAVKMRIAGYSYNQIYSTIREQSPISVSLPDANYQIEYLTKAIKPNLQSSKVRTAAVNLQFQRRQEEAPKPEHRLEQLGLATPVESAPSPPPREEGRSGNHTHNRQEPKRSAEGDRER</sequence>
<keyword evidence="2" id="KW-0184">Conjugation</keyword>